<dbReference type="EMBL" id="GGEC01072554">
    <property type="protein sequence ID" value="MBX53038.1"/>
    <property type="molecule type" value="Transcribed_RNA"/>
</dbReference>
<organism evidence="1">
    <name type="scientific">Rhizophora mucronata</name>
    <name type="common">Asiatic mangrove</name>
    <dbReference type="NCBI Taxonomy" id="61149"/>
    <lineage>
        <taxon>Eukaryota</taxon>
        <taxon>Viridiplantae</taxon>
        <taxon>Streptophyta</taxon>
        <taxon>Embryophyta</taxon>
        <taxon>Tracheophyta</taxon>
        <taxon>Spermatophyta</taxon>
        <taxon>Magnoliopsida</taxon>
        <taxon>eudicotyledons</taxon>
        <taxon>Gunneridae</taxon>
        <taxon>Pentapetalae</taxon>
        <taxon>rosids</taxon>
        <taxon>fabids</taxon>
        <taxon>Malpighiales</taxon>
        <taxon>Rhizophoraceae</taxon>
        <taxon>Rhizophora</taxon>
    </lineage>
</organism>
<sequence length="10" mass="1178">MFDFGSLKHP</sequence>
<protein>
    <submittedName>
        <fullName evidence="1">Uncharacterized protein</fullName>
    </submittedName>
</protein>
<reference evidence="1" key="1">
    <citation type="submission" date="2018-02" db="EMBL/GenBank/DDBJ databases">
        <title>Rhizophora mucronata_Transcriptome.</title>
        <authorList>
            <person name="Meera S.P."/>
            <person name="Sreeshan A."/>
            <person name="Augustine A."/>
        </authorList>
    </citation>
    <scope>NUCLEOTIDE SEQUENCE</scope>
    <source>
        <tissue evidence="1">Leaf</tissue>
    </source>
</reference>
<proteinExistence type="predicted"/>
<name>A0A2P2PE67_RHIMU</name>
<evidence type="ECO:0000313" key="1">
    <source>
        <dbReference type="EMBL" id="MBX53038.1"/>
    </source>
</evidence>
<accession>A0A2P2PE67</accession>